<evidence type="ECO:0000256" key="4">
    <source>
        <dbReference type="ARBA" id="ARBA00023136"/>
    </source>
</evidence>
<evidence type="ECO:0000313" key="8">
    <source>
        <dbReference type="Proteomes" id="UP001370490"/>
    </source>
</evidence>
<keyword evidence="3 6" id="KW-1133">Transmembrane helix</keyword>
<feature type="transmembrane region" description="Helical" evidence="6">
    <location>
        <begin position="173"/>
        <end position="192"/>
    </location>
</feature>
<dbReference type="EMBL" id="JBAMMX010000024">
    <property type="protein sequence ID" value="KAK6916682.1"/>
    <property type="molecule type" value="Genomic_DNA"/>
</dbReference>
<dbReference type="AlphaFoldDB" id="A0AAN8YXM4"/>
<reference evidence="7 8" key="1">
    <citation type="submission" date="2023-12" db="EMBL/GenBank/DDBJ databases">
        <title>A high-quality genome assembly for Dillenia turbinata (Dilleniales).</title>
        <authorList>
            <person name="Chanderbali A."/>
        </authorList>
    </citation>
    <scope>NUCLEOTIDE SEQUENCE [LARGE SCALE GENOMIC DNA]</scope>
    <source>
        <strain evidence="7">LSX21</strain>
        <tissue evidence="7">Leaf</tissue>
    </source>
</reference>
<dbReference type="PRINTS" id="PR00783">
    <property type="entry name" value="MINTRINSICP"/>
</dbReference>
<sequence>MDSLESGQESAGSMEEVTELVATAGLMFTLSTSIVSCLESKVADPKLLVPIPIFIILLLFLIVTLPISGGHMSPIITFIAALKGAITFARAAVYVLAQCVGSIIGFAVVKIVMGQEAAQRFSLGGCVVDATGSQGLSPEVALTLEFSCTFVFLFISITVAFDEKRCKELGLNLVCVMLAGVAAVVMFISIVITGEPGYAGVGLNPARCLGPAILHGGPLWNGHWVFWDEVEVLAAYR</sequence>
<comment type="subcellular location">
    <subcellularLocation>
        <location evidence="1">Membrane</location>
        <topology evidence="1">Multi-pass membrane protein</topology>
    </subcellularLocation>
</comment>
<feature type="transmembrane region" description="Helical" evidence="6">
    <location>
        <begin position="140"/>
        <end position="161"/>
    </location>
</feature>
<dbReference type="InterPro" id="IPR023271">
    <property type="entry name" value="Aquaporin-like"/>
</dbReference>
<keyword evidence="5" id="KW-0813">Transport</keyword>
<dbReference type="InterPro" id="IPR000425">
    <property type="entry name" value="MIP"/>
</dbReference>
<evidence type="ECO:0000256" key="1">
    <source>
        <dbReference type="ARBA" id="ARBA00004141"/>
    </source>
</evidence>
<evidence type="ECO:0000256" key="5">
    <source>
        <dbReference type="RuleBase" id="RU000477"/>
    </source>
</evidence>
<name>A0AAN8YXM4_9MAGN</name>
<dbReference type="GO" id="GO:0016020">
    <property type="term" value="C:membrane"/>
    <property type="evidence" value="ECO:0007669"/>
    <property type="project" value="UniProtKB-SubCell"/>
</dbReference>
<evidence type="ECO:0000256" key="2">
    <source>
        <dbReference type="ARBA" id="ARBA00022692"/>
    </source>
</evidence>
<dbReference type="Gene3D" id="1.20.1080.10">
    <property type="entry name" value="Glycerol uptake facilitator protein"/>
    <property type="match status" value="1"/>
</dbReference>
<comment type="caution">
    <text evidence="7">The sequence shown here is derived from an EMBL/GenBank/DDBJ whole genome shotgun (WGS) entry which is preliminary data.</text>
</comment>
<gene>
    <name evidence="7" type="ORF">RJ641_019543</name>
</gene>
<dbReference type="Pfam" id="PF00230">
    <property type="entry name" value="MIP"/>
    <property type="match status" value="1"/>
</dbReference>
<keyword evidence="4 6" id="KW-0472">Membrane</keyword>
<comment type="similarity">
    <text evidence="5">Belongs to the MIP/aquaporin (TC 1.A.8) family.</text>
</comment>
<dbReference type="Proteomes" id="UP001370490">
    <property type="component" value="Unassembled WGS sequence"/>
</dbReference>
<feature type="transmembrane region" description="Helical" evidence="6">
    <location>
        <begin position="95"/>
        <end position="113"/>
    </location>
</feature>
<keyword evidence="2 5" id="KW-0812">Transmembrane</keyword>
<evidence type="ECO:0000256" key="6">
    <source>
        <dbReference type="SAM" id="Phobius"/>
    </source>
</evidence>
<feature type="transmembrane region" description="Helical" evidence="6">
    <location>
        <begin position="47"/>
        <end position="65"/>
    </location>
</feature>
<evidence type="ECO:0000256" key="3">
    <source>
        <dbReference type="ARBA" id="ARBA00022989"/>
    </source>
</evidence>
<dbReference type="SUPFAM" id="SSF81338">
    <property type="entry name" value="Aquaporin-like"/>
    <property type="match status" value="1"/>
</dbReference>
<accession>A0AAN8YXM4</accession>
<protein>
    <submittedName>
        <fullName evidence="7">Major intrinsic protein</fullName>
    </submittedName>
</protein>
<dbReference type="PANTHER" id="PTHR47002:SF6">
    <property type="entry name" value="X INTRINSIC PROTEIN"/>
    <property type="match status" value="1"/>
</dbReference>
<keyword evidence="8" id="KW-1185">Reference proteome</keyword>
<dbReference type="GO" id="GO:0015267">
    <property type="term" value="F:channel activity"/>
    <property type="evidence" value="ECO:0007669"/>
    <property type="project" value="InterPro"/>
</dbReference>
<dbReference type="PANTHER" id="PTHR47002">
    <property type="entry name" value="AQUAPORIN-LIKE"/>
    <property type="match status" value="1"/>
</dbReference>
<proteinExistence type="inferred from homology"/>
<evidence type="ECO:0000313" key="7">
    <source>
        <dbReference type="EMBL" id="KAK6916682.1"/>
    </source>
</evidence>
<organism evidence="7 8">
    <name type="scientific">Dillenia turbinata</name>
    <dbReference type="NCBI Taxonomy" id="194707"/>
    <lineage>
        <taxon>Eukaryota</taxon>
        <taxon>Viridiplantae</taxon>
        <taxon>Streptophyta</taxon>
        <taxon>Embryophyta</taxon>
        <taxon>Tracheophyta</taxon>
        <taxon>Spermatophyta</taxon>
        <taxon>Magnoliopsida</taxon>
        <taxon>eudicotyledons</taxon>
        <taxon>Gunneridae</taxon>
        <taxon>Pentapetalae</taxon>
        <taxon>Dilleniales</taxon>
        <taxon>Dilleniaceae</taxon>
        <taxon>Dillenia</taxon>
    </lineage>
</organism>